<dbReference type="EMBL" id="BARV01008448">
    <property type="protein sequence ID" value="GAI03925.1"/>
    <property type="molecule type" value="Genomic_DNA"/>
</dbReference>
<dbReference type="Pfam" id="PF03479">
    <property type="entry name" value="PCC"/>
    <property type="match status" value="1"/>
</dbReference>
<reference evidence="2" key="1">
    <citation type="journal article" date="2014" name="Front. Microbiol.">
        <title>High frequency of phylogenetically diverse reductive dehalogenase-homologous genes in deep subseafloor sedimentary metagenomes.</title>
        <authorList>
            <person name="Kawai M."/>
            <person name="Futagami T."/>
            <person name="Toyoda A."/>
            <person name="Takaki Y."/>
            <person name="Nishi S."/>
            <person name="Hori S."/>
            <person name="Arai W."/>
            <person name="Tsubouchi T."/>
            <person name="Morono Y."/>
            <person name="Uchiyama I."/>
            <person name="Ito T."/>
            <person name="Fujiyama A."/>
            <person name="Inagaki F."/>
            <person name="Takami H."/>
        </authorList>
    </citation>
    <scope>NUCLEOTIDE SEQUENCE</scope>
    <source>
        <strain evidence="2">Expedition CK06-06</strain>
    </source>
</reference>
<feature type="domain" description="PPC" evidence="1">
    <location>
        <begin position="1"/>
        <end position="126"/>
    </location>
</feature>
<feature type="non-terminal residue" evidence="2">
    <location>
        <position position="1"/>
    </location>
</feature>
<dbReference type="SUPFAM" id="SSF117856">
    <property type="entry name" value="AF0104/ALDC/Ptd012-like"/>
    <property type="match status" value="1"/>
</dbReference>
<dbReference type="InterPro" id="IPR005175">
    <property type="entry name" value="PPC_dom"/>
</dbReference>
<proteinExistence type="predicted"/>
<evidence type="ECO:0000259" key="1">
    <source>
        <dbReference type="PROSITE" id="PS51742"/>
    </source>
</evidence>
<protein>
    <recommendedName>
        <fullName evidence="1">PPC domain-containing protein</fullName>
    </recommendedName>
</protein>
<sequence length="127" mass="13863">KRENIRTGVILSGIGALEKGVFRNAKVIPPDYKMEDKYRLFVDIEKPLELVSLGGWIATTRNGELNIHAHFLATTIIDDEIVSLGGHLTKGTITSIKVVVVIGAIEDTNIKAALDPKVNQINVDFGI</sequence>
<dbReference type="PROSITE" id="PS51742">
    <property type="entry name" value="PPC"/>
    <property type="match status" value="1"/>
</dbReference>
<dbReference type="Gene3D" id="3.30.1330.80">
    <property type="entry name" value="Hypothetical protein, similar to alpha- acetolactate decarboxylase, domain 2"/>
    <property type="match status" value="1"/>
</dbReference>
<name>X1LNG2_9ZZZZ</name>
<accession>X1LNG2</accession>
<dbReference type="CDD" id="cd11378">
    <property type="entry name" value="DUF296"/>
    <property type="match status" value="1"/>
</dbReference>
<comment type="caution">
    <text evidence="2">The sequence shown here is derived from an EMBL/GenBank/DDBJ whole genome shotgun (WGS) entry which is preliminary data.</text>
</comment>
<dbReference type="AlphaFoldDB" id="X1LNG2"/>
<gene>
    <name evidence="2" type="ORF">S06H3_16981</name>
</gene>
<organism evidence="2">
    <name type="scientific">marine sediment metagenome</name>
    <dbReference type="NCBI Taxonomy" id="412755"/>
    <lineage>
        <taxon>unclassified sequences</taxon>
        <taxon>metagenomes</taxon>
        <taxon>ecological metagenomes</taxon>
    </lineage>
</organism>
<evidence type="ECO:0000313" key="2">
    <source>
        <dbReference type="EMBL" id="GAI03925.1"/>
    </source>
</evidence>